<dbReference type="Proteomes" id="UP000188268">
    <property type="component" value="Unassembled WGS sequence"/>
</dbReference>
<comment type="caution">
    <text evidence="1">The sequence shown here is derived from an EMBL/GenBank/DDBJ whole genome shotgun (WGS) entry which is preliminary data.</text>
</comment>
<dbReference type="AlphaFoldDB" id="A0A1R3IX65"/>
<keyword evidence="2" id="KW-1185">Reference proteome</keyword>
<name>A0A1R3IX65_COCAP</name>
<feature type="non-terminal residue" evidence="1">
    <location>
        <position position="38"/>
    </location>
</feature>
<reference evidence="1 2" key="1">
    <citation type="submission" date="2013-09" db="EMBL/GenBank/DDBJ databases">
        <title>Corchorus capsularis genome sequencing.</title>
        <authorList>
            <person name="Alam M."/>
            <person name="Haque M.S."/>
            <person name="Islam M.S."/>
            <person name="Emdad E.M."/>
            <person name="Islam M.M."/>
            <person name="Ahmed B."/>
            <person name="Halim A."/>
            <person name="Hossen Q.M.M."/>
            <person name="Hossain M.Z."/>
            <person name="Ahmed R."/>
            <person name="Khan M.M."/>
            <person name="Islam R."/>
            <person name="Rashid M.M."/>
            <person name="Khan S.A."/>
            <person name="Rahman M.S."/>
            <person name="Alam M."/>
        </authorList>
    </citation>
    <scope>NUCLEOTIDE SEQUENCE [LARGE SCALE GENOMIC DNA]</scope>
    <source>
        <strain evidence="2">cv. CVL-1</strain>
        <tissue evidence="1">Whole seedling</tissue>
    </source>
</reference>
<evidence type="ECO:0000313" key="1">
    <source>
        <dbReference type="EMBL" id="OMO87154.1"/>
    </source>
</evidence>
<evidence type="ECO:0000313" key="2">
    <source>
        <dbReference type="Proteomes" id="UP000188268"/>
    </source>
</evidence>
<dbReference type="EMBL" id="AWWV01009285">
    <property type="protein sequence ID" value="OMO87154.1"/>
    <property type="molecule type" value="Genomic_DNA"/>
</dbReference>
<gene>
    <name evidence="1" type="ORF">CCACVL1_09233</name>
</gene>
<protein>
    <submittedName>
        <fullName evidence="1">Uncharacterized protein</fullName>
    </submittedName>
</protein>
<dbReference type="Gramene" id="OMO87154">
    <property type="protein sequence ID" value="OMO87154"/>
    <property type="gene ID" value="CCACVL1_09233"/>
</dbReference>
<accession>A0A1R3IX65</accession>
<organism evidence="1 2">
    <name type="scientific">Corchorus capsularis</name>
    <name type="common">Jute</name>
    <dbReference type="NCBI Taxonomy" id="210143"/>
    <lineage>
        <taxon>Eukaryota</taxon>
        <taxon>Viridiplantae</taxon>
        <taxon>Streptophyta</taxon>
        <taxon>Embryophyta</taxon>
        <taxon>Tracheophyta</taxon>
        <taxon>Spermatophyta</taxon>
        <taxon>Magnoliopsida</taxon>
        <taxon>eudicotyledons</taxon>
        <taxon>Gunneridae</taxon>
        <taxon>Pentapetalae</taxon>
        <taxon>rosids</taxon>
        <taxon>malvids</taxon>
        <taxon>Malvales</taxon>
        <taxon>Malvaceae</taxon>
        <taxon>Grewioideae</taxon>
        <taxon>Apeibeae</taxon>
        <taxon>Corchorus</taxon>
    </lineage>
</organism>
<sequence>MADSNRPLVIRLKIYAVGLGENTYQPLIVMKSDPLTNP</sequence>
<proteinExistence type="predicted"/>